<reference evidence="6" key="1">
    <citation type="submission" date="2025-08" db="UniProtKB">
        <authorList>
            <consortium name="Ensembl"/>
        </authorList>
    </citation>
    <scope>IDENTIFICATION</scope>
</reference>
<feature type="region of interest" description="Disordered" evidence="5">
    <location>
        <begin position="402"/>
        <end position="432"/>
    </location>
</feature>
<name>A0A8C8JTH3_ONCTS</name>
<dbReference type="GO" id="GO:0004864">
    <property type="term" value="F:protein phosphatase inhibitor activity"/>
    <property type="evidence" value="ECO:0007669"/>
    <property type="project" value="UniProtKB-KW"/>
</dbReference>
<keyword evidence="7" id="KW-1185">Reference proteome</keyword>
<sequence length="1039" mass="119211">MTFSLQPTQCFKLPFAWEPVRPDMAADRVGRMRTEEVHSSDLETSREHGVKLQKRQARVTVKYNRKELQRRLDVEKWIDDCLDELYLSKDDDMPDEVNIDNLLDLASNEERVKKLKEILQTCSNNTEYLILEHSILMPILKNLPGRIKSNHGNGELILPRLNLDLNPFEEVDLEEERNEGEPPNLGVCGGKIFQSRSSHDGEEEENEVNAERHGPEAPKGGGGRPHRGTLERLCGSSPLKTLGKLGKGLRMSGCSVWGTFPSQRCPTDPHSPQPEKEKRKGLRRSSEEIMTLLRFAGRRKQTQRRESLPCGNLSGDSEAESCRRPSFLRMVSLGKLKRESLSDHNSQEAEEELEEEPLVVKPREPLSVLEILQLVNQRDLLLADTHIQELERECELMALLPHPPTPSFTPPGVNPLGSFDDPSSPNVSRDASRRKAKDVELLYEALQKEMWDVVRESLRQPTAGPNLGLVVLVIQQEEQADTAQAQKEETQPLREGLQPHPSQRPRQLKLKWRQAVGEASDWSLPQQVRTPAGQLASYLERLRGRMVDDLDAARRNVVSVYPEEFQAFQVYVQSYHRAVARRLNIITSSQLQITDVYSLLDWFYNIYNRDVLGTVGMKTPINYSPLEPLLHQDTVDRLEQDCLNTVREKVTTELTQVLDEEERRWAQMLHIEEYQSNLARSIIQRLTVDLDRSTAVSSFLGARVARCSLNGLSDFLYSFQRKVEMFHETQAEFGDRGDGYISRTIALVNCCPPLRSFVQRCRQCDPQGSEESTQRANSSLNRIINQSVKVLTEKLFEHIRPFCDKLVKRKWLNNTEAFEAIEASIKQHFKKFRRMDCPPYQILVGEVHRRILVEYVRAIMRGRVICTSSKMRKRMAFRLQDEAKQLKGLFKDLESGSSWLDSVLAHLADIILLEDTPSIQMEVAVLVKEFPDIRKKHVSTLLNVRGMMRQAEREEILNIVRDFESSGSSALLCRDHALFSDIPVTSEVHCINLGLIRVAMTLANWFSEARPRRHRKKNPRNRTTLPLERLTEEKDMDDD</sequence>
<feature type="region of interest" description="Disordered" evidence="5">
    <location>
        <begin position="1010"/>
        <end position="1039"/>
    </location>
</feature>
<protein>
    <recommendedName>
        <fullName evidence="8">Exocyst complex component 3-like protein 2</fullName>
    </recommendedName>
</protein>
<evidence type="ECO:0000256" key="3">
    <source>
        <dbReference type="ARBA" id="ARBA00022553"/>
    </source>
</evidence>
<keyword evidence="3" id="KW-0597">Phosphoprotein</keyword>
<dbReference type="Gene3D" id="1.10.357.70">
    <property type="entry name" value="Exocyst complex component Sec6, C-terminal domain"/>
    <property type="match status" value="1"/>
</dbReference>
<feature type="region of interest" description="Disordered" evidence="5">
    <location>
        <begin position="481"/>
        <end position="506"/>
    </location>
</feature>
<dbReference type="Ensembl" id="ENSOTST00005104808.2">
    <property type="protein sequence ID" value="ENSOTSP00005096796.2"/>
    <property type="gene ID" value="ENSOTSG00005044878.2"/>
</dbReference>
<feature type="compositionally biased region" description="Pro residues" evidence="5">
    <location>
        <begin position="402"/>
        <end position="413"/>
    </location>
</feature>
<dbReference type="GO" id="GO:0000145">
    <property type="term" value="C:exocyst"/>
    <property type="evidence" value="ECO:0007669"/>
    <property type="project" value="InterPro"/>
</dbReference>
<dbReference type="GO" id="GO:0006887">
    <property type="term" value="P:exocytosis"/>
    <property type="evidence" value="ECO:0007669"/>
    <property type="project" value="InterPro"/>
</dbReference>
<evidence type="ECO:0000256" key="2">
    <source>
        <dbReference type="ARBA" id="ARBA00009447"/>
    </source>
</evidence>
<dbReference type="InterPro" id="IPR042532">
    <property type="entry name" value="EXOC3/Sec6_C"/>
</dbReference>
<comment type="similarity">
    <text evidence="1">Belongs to the PP1 inhibitor family.</text>
</comment>
<feature type="region of interest" description="Disordered" evidence="5">
    <location>
        <begin position="298"/>
        <end position="318"/>
    </location>
</feature>
<dbReference type="InterPro" id="IPR036658">
    <property type="entry name" value="CPI-17_sf"/>
</dbReference>
<dbReference type="GeneTree" id="ENSGT01030000234613"/>
<feature type="region of interest" description="Disordered" evidence="5">
    <location>
        <begin position="263"/>
        <end position="285"/>
    </location>
</feature>
<dbReference type="InterPro" id="IPR010326">
    <property type="entry name" value="EXOC3/Sec6"/>
</dbReference>
<feature type="region of interest" description="Disordered" evidence="5">
    <location>
        <begin position="339"/>
        <end position="358"/>
    </location>
</feature>
<dbReference type="Proteomes" id="UP000694402">
    <property type="component" value="Unassembled WGS sequence"/>
</dbReference>
<dbReference type="FunFam" id="1.10.357.70:FF:000003">
    <property type="entry name" value="exocyst complex component 3-like protein 2"/>
    <property type="match status" value="1"/>
</dbReference>
<comment type="similarity">
    <text evidence="2">Belongs to the SEC6 family.</text>
</comment>
<dbReference type="PANTHER" id="PTHR21292:SF18">
    <property type="entry name" value="TUMOR NECROSIS FACTOR ALPHA-INDUCED PROTEIN 2"/>
    <property type="match status" value="1"/>
</dbReference>
<dbReference type="GO" id="GO:0000149">
    <property type="term" value="F:SNARE binding"/>
    <property type="evidence" value="ECO:0007669"/>
    <property type="project" value="TreeGrafter"/>
</dbReference>
<dbReference type="Pfam" id="PF06046">
    <property type="entry name" value="Sec6"/>
    <property type="match status" value="1"/>
</dbReference>
<dbReference type="SUPFAM" id="SSF81790">
    <property type="entry name" value="Myosin phosphatase inhibitor 17kDa protein, CPI-17"/>
    <property type="match status" value="1"/>
</dbReference>
<evidence type="ECO:0000313" key="7">
    <source>
        <dbReference type="Proteomes" id="UP000694402"/>
    </source>
</evidence>
<dbReference type="GO" id="GO:0051601">
    <property type="term" value="P:exocyst localization"/>
    <property type="evidence" value="ECO:0007669"/>
    <property type="project" value="TreeGrafter"/>
</dbReference>
<dbReference type="Gene3D" id="1.10.150.220">
    <property type="entry name" value="CPI-17"/>
    <property type="match status" value="1"/>
</dbReference>
<evidence type="ECO:0000256" key="1">
    <source>
        <dbReference type="ARBA" id="ARBA00005483"/>
    </source>
</evidence>
<feature type="compositionally biased region" description="Basic residues" evidence="5">
    <location>
        <begin position="1011"/>
        <end position="1020"/>
    </location>
</feature>
<evidence type="ECO:0000256" key="4">
    <source>
        <dbReference type="ARBA" id="ARBA00023272"/>
    </source>
</evidence>
<feature type="region of interest" description="Disordered" evidence="5">
    <location>
        <begin position="173"/>
        <end position="236"/>
    </location>
</feature>
<evidence type="ECO:0000256" key="5">
    <source>
        <dbReference type="SAM" id="MobiDB-lite"/>
    </source>
</evidence>
<gene>
    <name evidence="6" type="primary">DOCK3</name>
</gene>
<dbReference type="AlphaFoldDB" id="A0A8C8JTH3"/>
<keyword evidence="4" id="KW-0650">Protein phosphatase inhibitor</keyword>
<organism evidence="6 7">
    <name type="scientific">Oncorhynchus tshawytscha</name>
    <name type="common">Chinook salmon</name>
    <name type="synonym">Salmo tshawytscha</name>
    <dbReference type="NCBI Taxonomy" id="74940"/>
    <lineage>
        <taxon>Eukaryota</taxon>
        <taxon>Metazoa</taxon>
        <taxon>Chordata</taxon>
        <taxon>Craniata</taxon>
        <taxon>Vertebrata</taxon>
        <taxon>Euteleostomi</taxon>
        <taxon>Actinopterygii</taxon>
        <taxon>Neopterygii</taxon>
        <taxon>Teleostei</taxon>
        <taxon>Protacanthopterygii</taxon>
        <taxon>Salmoniformes</taxon>
        <taxon>Salmonidae</taxon>
        <taxon>Salmoninae</taxon>
        <taxon>Oncorhynchus</taxon>
    </lineage>
</organism>
<dbReference type="PANTHER" id="PTHR21292">
    <property type="entry name" value="EXOCYST COMPLEX COMPONENT SEC6-RELATED"/>
    <property type="match status" value="1"/>
</dbReference>
<accession>A0A8C8JTH3</accession>
<dbReference type="Pfam" id="PF05361">
    <property type="entry name" value="PP1_inhibitor"/>
    <property type="match status" value="1"/>
</dbReference>
<evidence type="ECO:0000313" key="6">
    <source>
        <dbReference type="Ensembl" id="ENSOTSP00005096796.2"/>
    </source>
</evidence>
<evidence type="ECO:0008006" key="8">
    <source>
        <dbReference type="Google" id="ProtNLM"/>
    </source>
</evidence>
<feature type="compositionally biased region" description="Acidic residues" evidence="5">
    <location>
        <begin position="348"/>
        <end position="357"/>
    </location>
</feature>
<proteinExistence type="inferred from homology"/>
<reference evidence="6" key="2">
    <citation type="submission" date="2025-09" db="UniProtKB">
        <authorList>
            <consortium name="Ensembl"/>
        </authorList>
    </citation>
    <scope>IDENTIFICATION</scope>
</reference>
<dbReference type="InterPro" id="IPR008025">
    <property type="entry name" value="CPI-17"/>
</dbReference>